<dbReference type="InterPro" id="IPR003777">
    <property type="entry name" value="XdhC_CoxI"/>
</dbReference>
<dbReference type="PANTHER" id="PTHR30388:SF6">
    <property type="entry name" value="XANTHINE DEHYDROGENASE SUBUNIT A-RELATED"/>
    <property type="match status" value="1"/>
</dbReference>
<evidence type="ECO:0000259" key="2">
    <source>
        <dbReference type="Pfam" id="PF13478"/>
    </source>
</evidence>
<evidence type="ECO:0000259" key="1">
    <source>
        <dbReference type="Pfam" id="PF02625"/>
    </source>
</evidence>
<dbReference type="InterPro" id="IPR052698">
    <property type="entry name" value="MoCofactor_Util/Proc"/>
</dbReference>
<keyword evidence="4" id="KW-1185">Reference proteome</keyword>
<dbReference type="EMBL" id="CP024199">
    <property type="protein sequence ID" value="AUG54319.1"/>
    <property type="molecule type" value="Genomic_DNA"/>
</dbReference>
<reference evidence="3 4" key="1">
    <citation type="submission" date="2017-10" db="EMBL/GenBank/DDBJ databases">
        <title>Biodiversity and function of Thalassospira species in the particle-attached aromatic-hydrocarbon-degrading consortia from the surface seawater of the China South Sea.</title>
        <authorList>
            <person name="Dong C."/>
            <person name="Liu R."/>
            <person name="Shao Z."/>
        </authorList>
    </citation>
    <scope>NUCLEOTIDE SEQUENCE [LARGE SCALE GENOMIC DNA]</scope>
    <source>
        <strain evidence="3 4">CSC3H3</strain>
    </source>
</reference>
<evidence type="ECO:0000313" key="3">
    <source>
        <dbReference type="EMBL" id="AUG54319.1"/>
    </source>
</evidence>
<dbReference type="Pfam" id="PF02625">
    <property type="entry name" value="XdhC_CoxI"/>
    <property type="match status" value="1"/>
</dbReference>
<feature type="domain" description="XdhC- CoxI" evidence="1">
    <location>
        <begin position="18"/>
        <end position="75"/>
    </location>
</feature>
<sequence>MSALSPLSLDAKSWSALLAGDQPVVMVSVASIAGSTPREAGAFMLVGCHETAGTVGGGNLEHQLVRHVRKMLADGIAPDAHFMRYPLGPALGQCCGGAVDVAFHALKPARKAVFQAALAKVQAGSGGGAGVWLMLPCEDAASSTFTMFTGPAADALTQHFGTLRGGLVKDARACFSGFPAAAQSRDWADNMVSSSSSAALMVRLDDAATPLWLFGAGHVGAAIVRALEPLPFDVHWVDSRADYIDIAAKSRLHPVHSPNPWEEIADLPAGAMALILTHSHAEDFEICRHALLRPDLSLVGMIGSATKRARFMARMRERGLADGALARLCCPIGVEGITGKHPAVIAASVAAQLVGLREQGLAQTLPSPARAQNDLG</sequence>
<accession>A0ABM6QCW0</accession>
<dbReference type="InterPro" id="IPR014308">
    <property type="entry name" value="Xanthine_DH_XdhC"/>
</dbReference>
<dbReference type="Proteomes" id="UP000233458">
    <property type="component" value="Chromosome"/>
</dbReference>
<proteinExistence type="predicted"/>
<organism evidence="3 4">
    <name type="scientific">Thalassospira marina</name>
    <dbReference type="NCBI Taxonomy" id="2048283"/>
    <lineage>
        <taxon>Bacteria</taxon>
        <taxon>Pseudomonadati</taxon>
        <taxon>Pseudomonadota</taxon>
        <taxon>Alphaproteobacteria</taxon>
        <taxon>Rhodospirillales</taxon>
        <taxon>Thalassospiraceae</taxon>
        <taxon>Thalassospira</taxon>
    </lineage>
</organism>
<feature type="domain" description="XdhC Rossmann" evidence="2">
    <location>
        <begin position="211"/>
        <end position="353"/>
    </location>
</feature>
<dbReference type="Pfam" id="PF13478">
    <property type="entry name" value="XdhC_C"/>
    <property type="match status" value="1"/>
</dbReference>
<dbReference type="PANTHER" id="PTHR30388">
    <property type="entry name" value="ALDEHYDE OXIDOREDUCTASE MOLYBDENUM COFACTOR ASSEMBLY PROTEIN"/>
    <property type="match status" value="1"/>
</dbReference>
<dbReference type="Gene3D" id="3.40.50.720">
    <property type="entry name" value="NAD(P)-binding Rossmann-like Domain"/>
    <property type="match status" value="1"/>
</dbReference>
<gene>
    <name evidence="3" type="primary">xdhC</name>
    <name evidence="3" type="ORF">CSC3H3_17550</name>
</gene>
<protein>
    <submittedName>
        <fullName evidence="3">Xanthine dehydrogenase accessory protein XdhC</fullName>
    </submittedName>
</protein>
<dbReference type="InterPro" id="IPR027051">
    <property type="entry name" value="XdhC_Rossmann_dom"/>
</dbReference>
<evidence type="ECO:0000313" key="4">
    <source>
        <dbReference type="Proteomes" id="UP000233458"/>
    </source>
</evidence>
<dbReference type="RefSeq" id="WP_101285672.1">
    <property type="nucleotide sequence ID" value="NZ_CP024199.1"/>
</dbReference>
<dbReference type="NCBIfam" id="TIGR02964">
    <property type="entry name" value="xanthine_xdhC"/>
    <property type="match status" value="1"/>
</dbReference>
<name>A0ABM6QCW0_9PROT</name>